<organism evidence="2 3">
    <name type="scientific">Pelagerythrobacter rhizovicinus</name>
    <dbReference type="NCBI Taxonomy" id="2268576"/>
    <lineage>
        <taxon>Bacteria</taxon>
        <taxon>Pseudomonadati</taxon>
        <taxon>Pseudomonadota</taxon>
        <taxon>Alphaproteobacteria</taxon>
        <taxon>Sphingomonadales</taxon>
        <taxon>Erythrobacteraceae</taxon>
        <taxon>Pelagerythrobacter</taxon>
    </lineage>
</organism>
<evidence type="ECO:0000313" key="3">
    <source>
        <dbReference type="Proteomes" id="UP000293623"/>
    </source>
</evidence>
<dbReference type="AlphaFoldDB" id="A0A4Q2KH10"/>
<gene>
    <name evidence="2" type="ORF">ETX26_10885</name>
</gene>
<feature type="transmembrane region" description="Helical" evidence="1">
    <location>
        <begin position="12"/>
        <end position="32"/>
    </location>
</feature>
<dbReference type="RefSeq" id="WP_129524705.1">
    <property type="nucleotide sequence ID" value="NZ_SDPV01000002.1"/>
</dbReference>
<keyword evidence="1" id="KW-1133">Transmembrane helix</keyword>
<proteinExistence type="predicted"/>
<reference evidence="2 3" key="1">
    <citation type="submission" date="2019-01" db="EMBL/GenBank/DDBJ databases">
        <title>Altererythrobacter rhizovicinus sp. nov., isolated from the rhizosphere soil of Haloxylon ammodendron.</title>
        <authorList>
            <person name="Li H.-P."/>
            <person name="Gou J.-Y."/>
            <person name="Yao D."/>
            <person name="Han Q.-Q."/>
            <person name="Shao K.-Z."/>
            <person name="Zhao Q."/>
            <person name="Zhang J.-L."/>
        </authorList>
    </citation>
    <scope>NUCLEOTIDE SEQUENCE [LARGE SCALE GENOMIC DNA]</scope>
    <source>
        <strain evidence="2 3">AY-3R</strain>
    </source>
</reference>
<sequence length="430" mass="46612">MTGEGAPAFNPRVVLGLLLFGAIAFAATLYLIGAGETSRGPNDGGSHAAAKGLTGYAAIAEILEAEGHQVSLSRSPGAFDDEALLILTPPLYADGKEIAELIARRRYTGPTLLILPKWFAMEIPEAVPVDKEDGWVVLGGAAKASWIAAFEDQYATELALGELDPAQGPDWRLGDRSGAVPDRERVQTIANATMIPLVTASNGNILVGYYDDGGYYPVLDEAAGLPPADEEDRDASRWNFMIAAEPDLFDNYGMADRERAALAHEIVDLATEGEDLPIVFDLTLNGLGRTQNLLTLAFAPPFLAATLCLALAMIVVAWRAFRRFGPPLAEERAIAFGKRRLVANGAAFVLRTRRLHLLTVPYIETMRQRLATALRLRRSDDETLDRAISTRLPDAPGFAESAEALRQATRPNEILRAARALKSLERKLIR</sequence>
<comment type="caution">
    <text evidence="2">The sequence shown here is derived from an EMBL/GenBank/DDBJ whole genome shotgun (WGS) entry which is preliminary data.</text>
</comment>
<feature type="transmembrane region" description="Helical" evidence="1">
    <location>
        <begin position="293"/>
        <end position="318"/>
    </location>
</feature>
<dbReference type="EMBL" id="SDPV01000002">
    <property type="protein sequence ID" value="RXZ64394.1"/>
    <property type="molecule type" value="Genomic_DNA"/>
</dbReference>
<name>A0A4Q2KH10_9SPHN</name>
<protein>
    <submittedName>
        <fullName evidence="2">DUF4350 domain-containing protein</fullName>
    </submittedName>
</protein>
<keyword evidence="3" id="KW-1185">Reference proteome</keyword>
<accession>A0A4Q2KH10</accession>
<keyword evidence="1" id="KW-0812">Transmembrane</keyword>
<keyword evidence="1" id="KW-0472">Membrane</keyword>
<evidence type="ECO:0000313" key="2">
    <source>
        <dbReference type="EMBL" id="RXZ64394.1"/>
    </source>
</evidence>
<evidence type="ECO:0000256" key="1">
    <source>
        <dbReference type="SAM" id="Phobius"/>
    </source>
</evidence>
<dbReference type="Proteomes" id="UP000293623">
    <property type="component" value="Unassembled WGS sequence"/>
</dbReference>
<dbReference type="OrthoDB" id="7198805at2"/>